<feature type="compositionally biased region" description="Basic and acidic residues" evidence="1">
    <location>
        <begin position="1"/>
        <end position="29"/>
    </location>
</feature>
<dbReference type="Proteomes" id="UP000594638">
    <property type="component" value="Unassembled WGS sequence"/>
</dbReference>
<feature type="region of interest" description="Disordered" evidence="1">
    <location>
        <begin position="1"/>
        <end position="46"/>
    </location>
</feature>
<name>A0A8S0UPJ0_OLEEU</name>
<dbReference type="AlphaFoldDB" id="A0A8S0UPJ0"/>
<keyword evidence="3" id="KW-1185">Reference proteome</keyword>
<comment type="caution">
    <text evidence="2">The sequence shown here is derived from an EMBL/GenBank/DDBJ whole genome shotgun (WGS) entry which is preliminary data.</text>
</comment>
<sequence>MAHSKIENSVKKATDSSDGKGKMKVEELHNVSPSKRHKSSWSGSKASAKKVDICDVDSSESESTIQYVIGVEYTKPVQPNLSRWER</sequence>
<evidence type="ECO:0000313" key="3">
    <source>
        <dbReference type="Proteomes" id="UP000594638"/>
    </source>
</evidence>
<dbReference type="EMBL" id="CACTIH010009040">
    <property type="protein sequence ID" value="CAA3020544.1"/>
    <property type="molecule type" value="Genomic_DNA"/>
</dbReference>
<accession>A0A8S0UPJ0</accession>
<reference evidence="2 3" key="1">
    <citation type="submission" date="2019-12" db="EMBL/GenBank/DDBJ databases">
        <authorList>
            <person name="Alioto T."/>
            <person name="Alioto T."/>
            <person name="Gomez Garrido J."/>
        </authorList>
    </citation>
    <scope>NUCLEOTIDE SEQUENCE [LARGE SCALE GENOMIC DNA]</scope>
</reference>
<dbReference type="Gramene" id="OE9A042647T1">
    <property type="protein sequence ID" value="OE9A042647C1"/>
    <property type="gene ID" value="OE9A042647"/>
</dbReference>
<gene>
    <name evidence="2" type="ORF">OLEA9_A042647</name>
</gene>
<evidence type="ECO:0000256" key="1">
    <source>
        <dbReference type="SAM" id="MobiDB-lite"/>
    </source>
</evidence>
<proteinExistence type="predicted"/>
<organism evidence="2 3">
    <name type="scientific">Olea europaea subsp. europaea</name>
    <dbReference type="NCBI Taxonomy" id="158383"/>
    <lineage>
        <taxon>Eukaryota</taxon>
        <taxon>Viridiplantae</taxon>
        <taxon>Streptophyta</taxon>
        <taxon>Embryophyta</taxon>
        <taxon>Tracheophyta</taxon>
        <taxon>Spermatophyta</taxon>
        <taxon>Magnoliopsida</taxon>
        <taxon>eudicotyledons</taxon>
        <taxon>Gunneridae</taxon>
        <taxon>Pentapetalae</taxon>
        <taxon>asterids</taxon>
        <taxon>lamiids</taxon>
        <taxon>Lamiales</taxon>
        <taxon>Oleaceae</taxon>
        <taxon>Oleeae</taxon>
        <taxon>Olea</taxon>
    </lineage>
</organism>
<protein>
    <submittedName>
        <fullName evidence="2">Uncharacterized protein</fullName>
    </submittedName>
</protein>
<evidence type="ECO:0000313" key="2">
    <source>
        <dbReference type="EMBL" id="CAA3020544.1"/>
    </source>
</evidence>